<evidence type="ECO:0000256" key="4">
    <source>
        <dbReference type="SAM" id="MobiDB-lite"/>
    </source>
</evidence>
<evidence type="ECO:0000256" key="3">
    <source>
        <dbReference type="PROSITE-ProRule" id="PRU00023"/>
    </source>
</evidence>
<name>A0A8S4EGH1_PLUXY</name>
<evidence type="ECO:0000313" key="6">
    <source>
        <dbReference type="Proteomes" id="UP000653454"/>
    </source>
</evidence>
<dbReference type="AlphaFoldDB" id="A0A8S4EGH1"/>
<dbReference type="GO" id="GO:0071356">
    <property type="term" value="P:cellular response to tumor necrosis factor"/>
    <property type="evidence" value="ECO:0007669"/>
    <property type="project" value="TreeGrafter"/>
</dbReference>
<dbReference type="PANTHER" id="PTHR46680">
    <property type="entry name" value="NF-KAPPA-B INHIBITOR ALPHA"/>
    <property type="match status" value="1"/>
</dbReference>
<dbReference type="SUPFAM" id="SSF48403">
    <property type="entry name" value="Ankyrin repeat"/>
    <property type="match status" value="1"/>
</dbReference>
<gene>
    <name evidence="5" type="ORF">PLXY2_LOCUS5301</name>
</gene>
<evidence type="ECO:0000256" key="2">
    <source>
        <dbReference type="ARBA" id="ARBA00023043"/>
    </source>
</evidence>
<sequence length="350" mass="37497">MSFKKDFDTSKKIQEDENTDSGFLSGPISEQLTSEDCDLAEESERARSRLSEEDPEPELQLDSGLDLSECLSSVKLSDSAVYTPTSQTTPTVTIGDEKTHDIPPLAILFQQDDDGDTQLHIAAVHGCEKSVGTLVRVCPDKDWLNVPNDFGQTALHLAAMSGHAVVTRMLVMAGASLGIRDLVGNTPLHVAAAAGYVGCLQALLAPAPEQQQRRLASTLNQKNYNGQTCVHVAAMAGHVDALQTLVYYGANINAAEGLCGWTPLHVAAARGDVDTSRYLLEKCAGVDPSALDYAGRSARKLALKNKAAALFDGSEGSEEEDSDSEDEMLLESDQSLFDRIRDGMNAINVA</sequence>
<proteinExistence type="predicted"/>
<feature type="repeat" description="ANK" evidence="3">
    <location>
        <begin position="183"/>
        <end position="204"/>
    </location>
</feature>
<dbReference type="PROSITE" id="PS50297">
    <property type="entry name" value="ANK_REP_REGION"/>
    <property type="match status" value="4"/>
</dbReference>
<keyword evidence="2 3" id="KW-0040">ANK repeat</keyword>
<dbReference type="PROSITE" id="PS50088">
    <property type="entry name" value="ANK_REPEAT"/>
    <property type="match status" value="4"/>
</dbReference>
<keyword evidence="1" id="KW-0677">Repeat</keyword>
<feature type="compositionally biased region" description="Basic and acidic residues" evidence="4">
    <location>
        <begin position="1"/>
        <end position="15"/>
    </location>
</feature>
<dbReference type="SMART" id="SM00248">
    <property type="entry name" value="ANK"/>
    <property type="match status" value="5"/>
</dbReference>
<dbReference type="InterPro" id="IPR036770">
    <property type="entry name" value="Ankyrin_rpt-contain_sf"/>
</dbReference>
<dbReference type="PANTHER" id="PTHR46680:SF3">
    <property type="entry name" value="NF-KAPPA-B INHIBITOR CACTUS"/>
    <property type="match status" value="1"/>
</dbReference>
<dbReference type="GO" id="GO:0005829">
    <property type="term" value="C:cytosol"/>
    <property type="evidence" value="ECO:0007669"/>
    <property type="project" value="TreeGrafter"/>
</dbReference>
<feature type="repeat" description="ANK" evidence="3">
    <location>
        <begin position="225"/>
        <end position="257"/>
    </location>
</feature>
<comment type="caution">
    <text evidence="5">The sequence shown here is derived from an EMBL/GenBank/DDBJ whole genome shotgun (WGS) entry which is preliminary data.</text>
</comment>
<evidence type="ECO:0000313" key="5">
    <source>
        <dbReference type="EMBL" id="CAG9113899.1"/>
    </source>
</evidence>
<dbReference type="Pfam" id="PF12796">
    <property type="entry name" value="Ank_2"/>
    <property type="match status" value="1"/>
</dbReference>
<dbReference type="Proteomes" id="UP000653454">
    <property type="component" value="Unassembled WGS sequence"/>
</dbReference>
<feature type="repeat" description="ANK" evidence="3">
    <location>
        <begin position="150"/>
        <end position="182"/>
    </location>
</feature>
<dbReference type="GO" id="GO:0051059">
    <property type="term" value="F:NF-kappaB binding"/>
    <property type="evidence" value="ECO:0007669"/>
    <property type="project" value="TreeGrafter"/>
</dbReference>
<dbReference type="InterPro" id="IPR051070">
    <property type="entry name" value="NF-kappa-B_inhibitor"/>
</dbReference>
<protein>
    <submittedName>
        <fullName evidence="5">(diamondback moth) hypothetical protein</fullName>
    </submittedName>
</protein>
<accession>A0A8S4EGH1</accession>
<feature type="repeat" description="ANK" evidence="3">
    <location>
        <begin position="259"/>
        <end position="287"/>
    </location>
</feature>
<reference evidence="5" key="1">
    <citation type="submission" date="2020-11" db="EMBL/GenBank/DDBJ databases">
        <authorList>
            <person name="Whiteford S."/>
        </authorList>
    </citation>
    <scope>NUCLEOTIDE SEQUENCE</scope>
</reference>
<keyword evidence="6" id="KW-1185">Reference proteome</keyword>
<dbReference type="Pfam" id="PF13637">
    <property type="entry name" value="Ank_4"/>
    <property type="match status" value="1"/>
</dbReference>
<dbReference type="EMBL" id="CAJHNJ030000015">
    <property type="protein sequence ID" value="CAG9113899.1"/>
    <property type="molecule type" value="Genomic_DNA"/>
</dbReference>
<feature type="compositionally biased region" description="Basic and acidic residues" evidence="4">
    <location>
        <begin position="42"/>
        <end position="52"/>
    </location>
</feature>
<dbReference type="PRINTS" id="PR01415">
    <property type="entry name" value="ANKYRIN"/>
</dbReference>
<dbReference type="InterPro" id="IPR002110">
    <property type="entry name" value="Ankyrin_rpt"/>
</dbReference>
<feature type="region of interest" description="Disordered" evidence="4">
    <location>
        <begin position="1"/>
        <end position="64"/>
    </location>
</feature>
<dbReference type="Gene3D" id="1.25.40.20">
    <property type="entry name" value="Ankyrin repeat-containing domain"/>
    <property type="match status" value="1"/>
</dbReference>
<organism evidence="5 6">
    <name type="scientific">Plutella xylostella</name>
    <name type="common">Diamondback moth</name>
    <name type="synonym">Plutella maculipennis</name>
    <dbReference type="NCBI Taxonomy" id="51655"/>
    <lineage>
        <taxon>Eukaryota</taxon>
        <taxon>Metazoa</taxon>
        <taxon>Ecdysozoa</taxon>
        <taxon>Arthropoda</taxon>
        <taxon>Hexapoda</taxon>
        <taxon>Insecta</taxon>
        <taxon>Pterygota</taxon>
        <taxon>Neoptera</taxon>
        <taxon>Endopterygota</taxon>
        <taxon>Lepidoptera</taxon>
        <taxon>Glossata</taxon>
        <taxon>Ditrysia</taxon>
        <taxon>Yponomeutoidea</taxon>
        <taxon>Plutellidae</taxon>
        <taxon>Plutella</taxon>
    </lineage>
</organism>
<evidence type="ECO:0000256" key="1">
    <source>
        <dbReference type="ARBA" id="ARBA00022737"/>
    </source>
</evidence>